<dbReference type="EMBL" id="JAINUG010000014">
    <property type="protein sequence ID" value="KAJ8414119.1"/>
    <property type="molecule type" value="Genomic_DNA"/>
</dbReference>
<dbReference type="PANTHER" id="PTHR16915">
    <property type="entry name" value="IMMEDIATE EARLY RESPONSE 3"/>
    <property type="match status" value="1"/>
</dbReference>
<dbReference type="PRINTS" id="PR02100">
    <property type="entry name" value="GENEIEX1"/>
</dbReference>
<gene>
    <name evidence="2" type="ORF">AAFF_G00067170</name>
</gene>
<name>A0AAD7WZQ9_9TELE</name>
<accession>A0AAD7WZQ9</accession>
<evidence type="ECO:0000313" key="2">
    <source>
        <dbReference type="EMBL" id="KAJ8414119.1"/>
    </source>
</evidence>
<dbReference type="GO" id="GO:0043066">
    <property type="term" value="P:negative regulation of apoptotic process"/>
    <property type="evidence" value="ECO:0007669"/>
    <property type="project" value="InterPro"/>
</dbReference>
<dbReference type="Proteomes" id="UP001221898">
    <property type="component" value="Unassembled WGS sequence"/>
</dbReference>
<comment type="caution">
    <text evidence="2">The sequence shown here is derived from an EMBL/GenBank/DDBJ whole genome shotgun (WGS) entry which is preliminary data.</text>
</comment>
<evidence type="ECO:0000256" key="1">
    <source>
        <dbReference type="SAM" id="MobiDB-lite"/>
    </source>
</evidence>
<keyword evidence="3" id="KW-1185">Reference proteome</keyword>
<protein>
    <recommendedName>
        <fullName evidence="4">Radiation-inducible immediate-early gene IEX-1</fullName>
    </recommendedName>
</protein>
<evidence type="ECO:0000313" key="3">
    <source>
        <dbReference type="Proteomes" id="UP001221898"/>
    </source>
</evidence>
<evidence type="ECO:0008006" key="4">
    <source>
        <dbReference type="Google" id="ProtNLM"/>
    </source>
</evidence>
<reference evidence="2" key="1">
    <citation type="journal article" date="2023" name="Science">
        <title>Genome structures resolve the early diversification of teleost fishes.</title>
        <authorList>
            <person name="Parey E."/>
            <person name="Louis A."/>
            <person name="Montfort J."/>
            <person name="Bouchez O."/>
            <person name="Roques C."/>
            <person name="Iampietro C."/>
            <person name="Lluch J."/>
            <person name="Castinel A."/>
            <person name="Donnadieu C."/>
            <person name="Desvignes T."/>
            <person name="Floi Bucao C."/>
            <person name="Jouanno E."/>
            <person name="Wen M."/>
            <person name="Mejri S."/>
            <person name="Dirks R."/>
            <person name="Jansen H."/>
            <person name="Henkel C."/>
            <person name="Chen W.J."/>
            <person name="Zahm M."/>
            <person name="Cabau C."/>
            <person name="Klopp C."/>
            <person name="Thompson A.W."/>
            <person name="Robinson-Rechavi M."/>
            <person name="Braasch I."/>
            <person name="Lecointre G."/>
            <person name="Bobe J."/>
            <person name="Postlethwait J.H."/>
            <person name="Berthelot C."/>
            <person name="Roest Crollius H."/>
            <person name="Guiguen Y."/>
        </authorList>
    </citation>
    <scope>NUCLEOTIDE SEQUENCE</scope>
    <source>
        <strain evidence="2">NC1722</strain>
    </source>
</reference>
<sequence>MAPLQTDMHTLQTQRDSTDRPFVMSACCSRSLPACGQRMPVRGLDPSLAAAPPAWPRPRPRPRRPLRVLYPPVVKRPLPREEPSLAKRWLFLLSAVLFLQIYTEEGAEGPQGPRLSGLVGLQEPQLSGLERGPQGPQIYIEDVLEGPHMRDSAEALVQTRGPGLQWPELLPPPPPEAAHRAPEAAPRAPEPAA</sequence>
<dbReference type="AlphaFoldDB" id="A0AAD7WZQ9"/>
<proteinExistence type="predicted"/>
<feature type="region of interest" description="Disordered" evidence="1">
    <location>
        <begin position="150"/>
        <end position="193"/>
    </location>
</feature>
<dbReference type="PANTHER" id="PTHR16915:SF0">
    <property type="entry name" value="RADIATION-INDUCIBLE IMMEDIATE-EARLY GENE IEX-1"/>
    <property type="match status" value="1"/>
</dbReference>
<organism evidence="2 3">
    <name type="scientific">Aldrovandia affinis</name>
    <dbReference type="NCBI Taxonomy" id="143900"/>
    <lineage>
        <taxon>Eukaryota</taxon>
        <taxon>Metazoa</taxon>
        <taxon>Chordata</taxon>
        <taxon>Craniata</taxon>
        <taxon>Vertebrata</taxon>
        <taxon>Euteleostomi</taxon>
        <taxon>Actinopterygii</taxon>
        <taxon>Neopterygii</taxon>
        <taxon>Teleostei</taxon>
        <taxon>Notacanthiformes</taxon>
        <taxon>Halosauridae</taxon>
        <taxon>Aldrovandia</taxon>
    </lineage>
</organism>
<dbReference type="InterPro" id="IPR024829">
    <property type="entry name" value="IEX-1"/>
</dbReference>